<reference evidence="3" key="1">
    <citation type="journal article" date="2019" name="Int. J. Syst. Evol. Microbiol.">
        <title>The Global Catalogue of Microorganisms (GCM) 10K type strain sequencing project: providing services to taxonomists for standard genome sequencing and annotation.</title>
        <authorList>
            <consortium name="The Broad Institute Genomics Platform"/>
            <consortium name="The Broad Institute Genome Sequencing Center for Infectious Disease"/>
            <person name="Wu L."/>
            <person name="Ma J."/>
        </authorList>
    </citation>
    <scope>NUCLEOTIDE SEQUENCE [LARGE SCALE GENOMIC DNA]</scope>
    <source>
        <strain evidence="3">XZYJ18</strain>
    </source>
</reference>
<dbReference type="RefSeq" id="WP_378576621.1">
    <property type="nucleotide sequence ID" value="NZ_JBHSFQ010000019.1"/>
</dbReference>
<comment type="caution">
    <text evidence="2">The sequence shown here is derived from an EMBL/GenBank/DDBJ whole genome shotgun (WGS) entry which is preliminary data.</text>
</comment>
<organism evidence="2 3">
    <name type="scientific">Nocardiopsis mangrovi</name>
    <dbReference type="NCBI Taxonomy" id="1179818"/>
    <lineage>
        <taxon>Bacteria</taxon>
        <taxon>Bacillati</taxon>
        <taxon>Actinomycetota</taxon>
        <taxon>Actinomycetes</taxon>
        <taxon>Streptosporangiales</taxon>
        <taxon>Nocardiopsidaceae</taxon>
        <taxon>Nocardiopsis</taxon>
    </lineage>
</organism>
<evidence type="ECO:0000313" key="2">
    <source>
        <dbReference type="EMBL" id="MFC4563930.1"/>
    </source>
</evidence>
<proteinExistence type="predicted"/>
<feature type="compositionally biased region" description="Gly residues" evidence="1">
    <location>
        <begin position="115"/>
        <end position="124"/>
    </location>
</feature>
<feature type="region of interest" description="Disordered" evidence="1">
    <location>
        <begin position="112"/>
        <end position="150"/>
    </location>
</feature>
<name>A0ABV9DYM6_9ACTN</name>
<evidence type="ECO:0000256" key="1">
    <source>
        <dbReference type="SAM" id="MobiDB-lite"/>
    </source>
</evidence>
<dbReference type="Pfam" id="PF18934">
    <property type="entry name" value="DUF5682"/>
    <property type="match status" value="1"/>
</dbReference>
<dbReference type="Proteomes" id="UP001595923">
    <property type="component" value="Unassembled WGS sequence"/>
</dbReference>
<gene>
    <name evidence="2" type="ORF">ACFO4E_18880</name>
</gene>
<dbReference type="EMBL" id="JBHSFQ010000019">
    <property type="protein sequence ID" value="MFC4563930.1"/>
    <property type="molecule type" value="Genomic_DNA"/>
</dbReference>
<evidence type="ECO:0000313" key="3">
    <source>
        <dbReference type="Proteomes" id="UP001595923"/>
    </source>
</evidence>
<sequence>MGRVDTDRVHVLGVRHHGPGSARAVRAALEGLRPDAVLIEGPPEADALTRLVPGLEPPVALLAYTPGDTERAAFWPFAEFSPEWVALEYAARTGAEVRFCDLPAAHSLAADAARGPGGGPGAGGMPEEVDSSDGPERVRPAGGAPGAAERARVDPLGVLAEAAGYDDPERWWDDVVEQRPESGAAIGAPSPFPAIAEAMAAVRAELSPGPDPHEARREAHMRRVLRSALRAGHERIAVVCGAWHVPALLEHPRVADDDALLRGLPKVKVAATWIPWTHGRLAAGSGYLAGVRSPGWYHHLFTAPDRPVERWLAEAARLLREKDHPVSSAHVIEAVRLTGALAALRGRPLAGLAELAEATSAVLCEGSAERAGPVHREMAIGERMGSVPDSTPMVPLRSDLAAQQRRLRLKPDPVAHDLDLDLREESARTRSALLHRLRLIGVAWGEPRRGPTRSQGTFREAWTLAWAPELDLALIEAGRWGGTVAGAAAARARDLAARAPLPELTALTEACLKAGLDDAVDDVLARLAVRAAEDDDIEHLMDAVPPLARSARYGDVRRTGSAALGRVAGQLMARVCAGLGPALSGLGDDAAAHVVSGIDGVHGAAVLLGGAAEADWLDALGSVAVRDDVPGRVCGRAHRILYDSGRLDDATVAVRLGLATSRAAPPERAAAWIEGFLSGSGLLLVHDEALLALVDGWLTGLSPEAFTDVLPLLRRTFGAFEAPERRAVGDRVRHRETGAPVPAAGGAALDAGRAAPALATAALVLGAVPRGAGGAR</sequence>
<dbReference type="InterPro" id="IPR043737">
    <property type="entry name" value="DUF5682"/>
</dbReference>
<keyword evidence="3" id="KW-1185">Reference proteome</keyword>
<protein>
    <submittedName>
        <fullName evidence="2">DUF5682 family protein</fullName>
    </submittedName>
</protein>
<accession>A0ABV9DYM6</accession>